<sequence length="68" mass="7681">MRRHAEGRKIRAQMDQTEIYLDELDRLYIYEELADTWAWVALGPERQQAAAIGAPEGVEGAHAINEGV</sequence>
<protein>
    <submittedName>
        <fullName evidence="1">Uncharacterized protein</fullName>
    </submittedName>
</protein>
<gene>
    <name evidence="1" type="ORF">Tco_0938867</name>
</gene>
<comment type="caution">
    <text evidence="1">The sequence shown here is derived from an EMBL/GenBank/DDBJ whole genome shotgun (WGS) entry which is preliminary data.</text>
</comment>
<keyword evidence="2" id="KW-1185">Reference proteome</keyword>
<evidence type="ECO:0000313" key="2">
    <source>
        <dbReference type="Proteomes" id="UP001151760"/>
    </source>
</evidence>
<accession>A0ABQ5DKW7</accession>
<name>A0ABQ5DKW7_9ASTR</name>
<dbReference type="Proteomes" id="UP001151760">
    <property type="component" value="Unassembled WGS sequence"/>
</dbReference>
<organism evidence="1 2">
    <name type="scientific">Tanacetum coccineum</name>
    <dbReference type="NCBI Taxonomy" id="301880"/>
    <lineage>
        <taxon>Eukaryota</taxon>
        <taxon>Viridiplantae</taxon>
        <taxon>Streptophyta</taxon>
        <taxon>Embryophyta</taxon>
        <taxon>Tracheophyta</taxon>
        <taxon>Spermatophyta</taxon>
        <taxon>Magnoliopsida</taxon>
        <taxon>eudicotyledons</taxon>
        <taxon>Gunneridae</taxon>
        <taxon>Pentapetalae</taxon>
        <taxon>asterids</taxon>
        <taxon>campanulids</taxon>
        <taxon>Asterales</taxon>
        <taxon>Asteraceae</taxon>
        <taxon>Asteroideae</taxon>
        <taxon>Anthemideae</taxon>
        <taxon>Anthemidinae</taxon>
        <taxon>Tanacetum</taxon>
    </lineage>
</organism>
<dbReference type="EMBL" id="BQNB010015351">
    <property type="protein sequence ID" value="GJT39002.1"/>
    <property type="molecule type" value="Genomic_DNA"/>
</dbReference>
<proteinExistence type="predicted"/>
<evidence type="ECO:0000313" key="1">
    <source>
        <dbReference type="EMBL" id="GJT39002.1"/>
    </source>
</evidence>
<reference evidence="1" key="2">
    <citation type="submission" date="2022-01" db="EMBL/GenBank/DDBJ databases">
        <authorList>
            <person name="Yamashiro T."/>
            <person name="Shiraishi A."/>
            <person name="Satake H."/>
            <person name="Nakayama K."/>
        </authorList>
    </citation>
    <scope>NUCLEOTIDE SEQUENCE</scope>
</reference>
<reference evidence="1" key="1">
    <citation type="journal article" date="2022" name="Int. J. Mol. Sci.">
        <title>Draft Genome of Tanacetum Coccineum: Genomic Comparison of Closely Related Tanacetum-Family Plants.</title>
        <authorList>
            <person name="Yamashiro T."/>
            <person name="Shiraishi A."/>
            <person name="Nakayama K."/>
            <person name="Satake H."/>
        </authorList>
    </citation>
    <scope>NUCLEOTIDE SEQUENCE</scope>
</reference>